<organism evidence="3 4">
    <name type="scientific">[Candida] subhashii</name>
    <dbReference type="NCBI Taxonomy" id="561895"/>
    <lineage>
        <taxon>Eukaryota</taxon>
        <taxon>Fungi</taxon>
        <taxon>Dikarya</taxon>
        <taxon>Ascomycota</taxon>
        <taxon>Saccharomycotina</taxon>
        <taxon>Pichiomycetes</taxon>
        <taxon>Debaryomycetaceae</taxon>
        <taxon>Spathaspora</taxon>
    </lineage>
</organism>
<evidence type="ECO:0000256" key="1">
    <source>
        <dbReference type="SAM" id="Coils"/>
    </source>
</evidence>
<dbReference type="GeneID" id="73471579"/>
<evidence type="ECO:0000313" key="3">
    <source>
        <dbReference type="EMBL" id="KAG7661721.1"/>
    </source>
</evidence>
<dbReference type="RefSeq" id="XP_049261954.1">
    <property type="nucleotide sequence ID" value="XM_049408774.1"/>
</dbReference>
<feature type="compositionally biased region" description="Polar residues" evidence="2">
    <location>
        <begin position="34"/>
        <end position="51"/>
    </location>
</feature>
<feature type="coiled-coil region" evidence="1">
    <location>
        <begin position="236"/>
        <end position="333"/>
    </location>
</feature>
<dbReference type="EMBL" id="JAGSYN010000214">
    <property type="protein sequence ID" value="KAG7661721.1"/>
    <property type="molecule type" value="Genomic_DNA"/>
</dbReference>
<evidence type="ECO:0000313" key="4">
    <source>
        <dbReference type="Proteomes" id="UP000694255"/>
    </source>
</evidence>
<keyword evidence="1" id="KW-0175">Coiled coil</keyword>
<evidence type="ECO:0000256" key="2">
    <source>
        <dbReference type="SAM" id="MobiDB-lite"/>
    </source>
</evidence>
<gene>
    <name evidence="3" type="ORF">J8A68_004779</name>
</gene>
<keyword evidence="4" id="KW-1185">Reference proteome</keyword>
<dbReference type="AlphaFoldDB" id="A0A8J5QIF7"/>
<name>A0A8J5QIF7_9ASCO</name>
<comment type="caution">
    <text evidence="3">The sequence shown here is derived from an EMBL/GenBank/DDBJ whole genome shotgun (WGS) entry which is preliminary data.</text>
</comment>
<reference evidence="3 4" key="1">
    <citation type="journal article" date="2021" name="DNA Res.">
        <title>Genome analysis of Candida subhashii reveals its hybrid nature and dual mitochondrial genome conformations.</title>
        <authorList>
            <person name="Mixao V."/>
            <person name="Hegedusova E."/>
            <person name="Saus E."/>
            <person name="Pryszcz L.P."/>
            <person name="Cillingova A."/>
            <person name="Nosek J."/>
            <person name="Gabaldon T."/>
        </authorList>
    </citation>
    <scope>NUCLEOTIDE SEQUENCE [LARGE SCALE GENOMIC DNA]</scope>
    <source>
        <strain evidence="3 4">CBS 10753</strain>
    </source>
</reference>
<protein>
    <recommendedName>
        <fullName evidence="5">SWI5-dependent HO expression protein 3</fullName>
    </recommendedName>
</protein>
<dbReference type="OrthoDB" id="4036563at2759"/>
<accession>A0A8J5QIF7</accession>
<proteinExistence type="predicted"/>
<dbReference type="Proteomes" id="UP000694255">
    <property type="component" value="Unassembled WGS sequence"/>
</dbReference>
<feature type="region of interest" description="Disordered" evidence="2">
    <location>
        <begin position="117"/>
        <end position="146"/>
    </location>
</feature>
<feature type="region of interest" description="Disordered" evidence="2">
    <location>
        <begin position="34"/>
        <end position="66"/>
    </location>
</feature>
<feature type="compositionally biased region" description="Basic and acidic residues" evidence="2">
    <location>
        <begin position="56"/>
        <end position="66"/>
    </location>
</feature>
<sequence length="446" mass="50532">MSNFFTDIANESRPLLPFVKESRTLNQIDYNNNQTEEIDTTTTSEYSTSFDQTEDDTSHRETENTSIDARDLKTAKESNIKLEDQALHQPQKKVVPRLFSRKPLGTPIITRNADLNSRIATSKEKPRLSFSASRNSQLSPSLDKAASNDTLSETYGELIRKLENVNANLLGELKNSKYQTSKKEEEIEKLNTQLKQKEELYCRREDELADAKQKNSSLKSSFAATLEKLGTLGSEFAKLNEEKIQQDARLKDINRELQLIQEKNEKISRTVGDANTKLAIFKALSVQSKHEIEKQQIVIKNLERNLDETSGNLSEEKIQVAKLQQKMNEKEGNELKFLALQKDLMSGIFSQISTLFKESQGETLNKINSLQNDNAQVVSSCIEGYLDQSEKSVTAVIQKGISSIEDLLIANKKGNTKEMTELMEKMELGIKGNTENTFNYLEELNL</sequence>
<feature type="compositionally biased region" description="Polar residues" evidence="2">
    <location>
        <begin position="130"/>
        <end position="140"/>
    </location>
</feature>
<evidence type="ECO:0008006" key="5">
    <source>
        <dbReference type="Google" id="ProtNLM"/>
    </source>
</evidence>
<feature type="coiled-coil region" evidence="1">
    <location>
        <begin position="148"/>
        <end position="200"/>
    </location>
</feature>